<dbReference type="Pfam" id="PF05402">
    <property type="entry name" value="PqqD"/>
    <property type="match status" value="1"/>
</dbReference>
<gene>
    <name evidence="1" type="ORF">EBB_18560</name>
</gene>
<accession>A0ABR9DH92</accession>
<dbReference type="Proteomes" id="UP000641152">
    <property type="component" value="Unassembled WGS sequence"/>
</dbReference>
<organism evidence="1 2">
    <name type="scientific">Methylomonas fluvii</name>
    <dbReference type="NCBI Taxonomy" id="1854564"/>
    <lineage>
        <taxon>Bacteria</taxon>
        <taxon>Pseudomonadati</taxon>
        <taxon>Pseudomonadota</taxon>
        <taxon>Gammaproteobacteria</taxon>
        <taxon>Methylococcales</taxon>
        <taxon>Methylococcaceae</taxon>
        <taxon>Methylomonas</taxon>
    </lineage>
</organism>
<comment type="caution">
    <text evidence="1">The sequence shown here is derived from an EMBL/GenBank/DDBJ whole genome shotgun (WGS) entry which is preliminary data.</text>
</comment>
<name>A0ABR9DH92_9GAMM</name>
<keyword evidence="2" id="KW-1185">Reference proteome</keyword>
<protein>
    <submittedName>
        <fullName evidence="1">PqqD family protein</fullName>
    </submittedName>
</protein>
<dbReference type="InterPro" id="IPR041881">
    <property type="entry name" value="PqqD_sf"/>
</dbReference>
<evidence type="ECO:0000313" key="2">
    <source>
        <dbReference type="Proteomes" id="UP000641152"/>
    </source>
</evidence>
<dbReference type="EMBL" id="JACXST010000003">
    <property type="protein sequence ID" value="MBD9362475.1"/>
    <property type="molecule type" value="Genomic_DNA"/>
</dbReference>
<sequence length="100" mass="11154">MTTLITQQALSLNSTICRSKELLSTQIDDEMVLMSIDRGNYYGLDAIATDIWQRLEQPVAVSDLCAALVKEYDADTETISRDVLSLLEQFASEGFIDFIA</sequence>
<dbReference type="Gene3D" id="1.10.10.1150">
    <property type="entry name" value="Coenzyme PQQ synthesis protein D (PqqD)"/>
    <property type="match status" value="1"/>
</dbReference>
<evidence type="ECO:0000313" key="1">
    <source>
        <dbReference type="EMBL" id="MBD9362475.1"/>
    </source>
</evidence>
<dbReference type="RefSeq" id="WP_192395250.1">
    <property type="nucleotide sequence ID" value="NZ_CAJHIU010000003.1"/>
</dbReference>
<proteinExistence type="predicted"/>
<dbReference type="InterPro" id="IPR008792">
    <property type="entry name" value="PQQD"/>
</dbReference>
<reference evidence="1 2" key="1">
    <citation type="submission" date="2020-09" db="EMBL/GenBank/DDBJ databases">
        <title>Methylomonas albis sp. nov. and Methylomonas fluvii sp. nov.: Two cold-adapted methanotrophs from the River Elbe and an amended description of Methylovulum psychrotolerans strain Eb1.</title>
        <authorList>
            <person name="Bussmann I.K."/>
            <person name="Klings K.-W."/>
            <person name="Warnstedt J."/>
            <person name="Hoppert M."/>
            <person name="Saborowski A."/>
            <person name="Horn F."/>
            <person name="Liebner S."/>
        </authorList>
    </citation>
    <scope>NUCLEOTIDE SEQUENCE [LARGE SCALE GENOMIC DNA]</scope>
    <source>
        <strain evidence="1 2">EbB</strain>
    </source>
</reference>